<dbReference type="SUPFAM" id="SSF55073">
    <property type="entry name" value="Nucleotide cyclase"/>
    <property type="match status" value="1"/>
</dbReference>
<dbReference type="InterPro" id="IPR035919">
    <property type="entry name" value="EAL_sf"/>
</dbReference>
<feature type="transmembrane region" description="Helical" evidence="1">
    <location>
        <begin position="124"/>
        <end position="142"/>
    </location>
</feature>
<evidence type="ECO:0000256" key="1">
    <source>
        <dbReference type="SAM" id="Phobius"/>
    </source>
</evidence>
<dbReference type="InterPro" id="IPR001633">
    <property type="entry name" value="EAL_dom"/>
</dbReference>
<proteinExistence type="predicted"/>
<dbReference type="SUPFAM" id="SSF141868">
    <property type="entry name" value="EAL domain-like"/>
    <property type="match status" value="1"/>
</dbReference>
<protein>
    <submittedName>
        <fullName evidence="4">Bifunctional diguanylate cyclase/phosphodiesterase</fullName>
    </submittedName>
</protein>
<dbReference type="InterPro" id="IPR043128">
    <property type="entry name" value="Rev_trsase/Diguanyl_cyclase"/>
</dbReference>
<sequence>MTQTQSLLYLLSMFIPLFTGIAMLIVWNFDRSQKFVRDFAFSTLATALFTLGFLTYLQNVPPVRFGAMLLTVCCATLNLGFLISSMNRLAQFKLSQKQIIGGSAVIFLVLMFPPSPGALLVKSSFALIIQVVLGAFSTARLWRKKSVERYLGPLVILLGLSQLIVILGVLKYIHIQALEAALIRVVIGFIFLFSALHRSKREIKKAFDQFKLMTEQSPQGVLVLNDQTVLYSNVAAQKIYGCTSTAELNQVSQNEPSSPIDSSEFHYYYQKLQEQKMDTAVWGEKHKRADGKVLSLTFTAWLIEWEHQLAAQILITDETDLINSAMALSYQETHDELTGLANRRMLIQQLHRYCYMDEHHATCILTILNINRFKLFNQGQGHVIGDQVLLELSRKLSAAVGVETEVMRIGGDEFGLINISVFDIEKLNAKLIELCKQPLQIEGRHYFISLAIGQAMYPVNARNADGLLRAANAAMHQAKKIPGTSIVMADAKFEESLSRAMEQEQELKNAIIKREITLFYQPKVDALTHQLMGFEALARWIRPGKGNVNPAEFIAVAEKTALINDLGSMLLDEACSQIATWYHQFGDCVPVAVNVSPIQLLDPNFSELIRDVIAKFNIPPRLLTLEITESAAINDLDQTQQQISQLQHMGIHVAMDDFGTGYSSLSMLRRLRVQTLKIDRALIDPLPSQEATAIVVSICQLAKALNMHVVAEGVETTDQSEAARKAGCHELQGYLFAKPLRYNEAEAWLAHRFDALIDQP</sequence>
<dbReference type="EMBL" id="SMYL01000003">
    <property type="protein sequence ID" value="TDK66457.1"/>
    <property type="molecule type" value="Genomic_DNA"/>
</dbReference>
<dbReference type="InterPro" id="IPR000014">
    <property type="entry name" value="PAS"/>
</dbReference>
<keyword evidence="1" id="KW-0472">Membrane</keyword>
<dbReference type="OrthoDB" id="8865389at2"/>
<keyword evidence="5" id="KW-1185">Reference proteome</keyword>
<dbReference type="PROSITE" id="PS50883">
    <property type="entry name" value="EAL"/>
    <property type="match status" value="1"/>
</dbReference>
<feature type="transmembrane region" description="Helical" evidence="1">
    <location>
        <begin position="63"/>
        <end position="82"/>
    </location>
</feature>
<feature type="transmembrane region" description="Helical" evidence="1">
    <location>
        <begin position="181"/>
        <end position="197"/>
    </location>
</feature>
<dbReference type="CDD" id="cd01948">
    <property type="entry name" value="EAL"/>
    <property type="match status" value="1"/>
</dbReference>
<dbReference type="InterPro" id="IPR000160">
    <property type="entry name" value="GGDEF_dom"/>
</dbReference>
<dbReference type="PANTHER" id="PTHR44757">
    <property type="entry name" value="DIGUANYLATE CYCLASE DGCP"/>
    <property type="match status" value="1"/>
</dbReference>
<dbReference type="AlphaFoldDB" id="A0A4R5W355"/>
<comment type="caution">
    <text evidence="4">The sequence shown here is derived from an EMBL/GenBank/DDBJ whole genome shotgun (WGS) entry which is preliminary data.</text>
</comment>
<dbReference type="Proteomes" id="UP000294829">
    <property type="component" value="Unassembled WGS sequence"/>
</dbReference>
<keyword evidence="1" id="KW-0812">Transmembrane</keyword>
<dbReference type="Pfam" id="PF00563">
    <property type="entry name" value="EAL"/>
    <property type="match status" value="1"/>
</dbReference>
<reference evidence="4 5" key="1">
    <citation type="submission" date="2019-03" db="EMBL/GenBank/DDBJ databases">
        <title>Sapientia aquatica gen. nov., sp. nov., isolated from a crater lake.</title>
        <authorList>
            <person name="Felfoldi T."/>
            <person name="Szabo A."/>
            <person name="Toth E."/>
            <person name="Schumann P."/>
            <person name="Keki Z."/>
            <person name="Marialigeti K."/>
            <person name="Mathe I."/>
        </authorList>
    </citation>
    <scope>NUCLEOTIDE SEQUENCE [LARGE SCALE GENOMIC DNA]</scope>
    <source>
        <strain evidence="4 5">SA-152</strain>
    </source>
</reference>
<feature type="domain" description="EAL" evidence="2">
    <location>
        <begin position="500"/>
        <end position="753"/>
    </location>
</feature>
<dbReference type="SMART" id="SM00267">
    <property type="entry name" value="GGDEF"/>
    <property type="match status" value="1"/>
</dbReference>
<dbReference type="Gene3D" id="3.20.20.450">
    <property type="entry name" value="EAL domain"/>
    <property type="match status" value="1"/>
</dbReference>
<feature type="transmembrane region" description="Helical" evidence="1">
    <location>
        <begin position="94"/>
        <end position="112"/>
    </location>
</feature>
<evidence type="ECO:0000259" key="2">
    <source>
        <dbReference type="PROSITE" id="PS50883"/>
    </source>
</evidence>
<gene>
    <name evidence="4" type="ORF">E2I14_08280</name>
</gene>
<dbReference type="CDD" id="cd01949">
    <property type="entry name" value="GGDEF"/>
    <property type="match status" value="1"/>
</dbReference>
<organism evidence="4 5">
    <name type="scientific">Sapientia aquatica</name>
    <dbReference type="NCBI Taxonomy" id="1549640"/>
    <lineage>
        <taxon>Bacteria</taxon>
        <taxon>Pseudomonadati</taxon>
        <taxon>Pseudomonadota</taxon>
        <taxon>Betaproteobacteria</taxon>
        <taxon>Burkholderiales</taxon>
        <taxon>Oxalobacteraceae</taxon>
        <taxon>Sapientia</taxon>
    </lineage>
</organism>
<evidence type="ECO:0000313" key="4">
    <source>
        <dbReference type="EMBL" id="TDK66457.1"/>
    </source>
</evidence>
<keyword evidence="1" id="KW-1133">Transmembrane helix</keyword>
<feature type="transmembrane region" description="Helical" evidence="1">
    <location>
        <begin position="154"/>
        <end position="175"/>
    </location>
</feature>
<dbReference type="InterPro" id="IPR052155">
    <property type="entry name" value="Biofilm_reg_signaling"/>
</dbReference>
<dbReference type="Gene3D" id="3.30.70.270">
    <property type="match status" value="1"/>
</dbReference>
<feature type="domain" description="GGDEF" evidence="3">
    <location>
        <begin position="361"/>
        <end position="491"/>
    </location>
</feature>
<evidence type="ECO:0000259" key="3">
    <source>
        <dbReference type="PROSITE" id="PS50887"/>
    </source>
</evidence>
<evidence type="ECO:0000313" key="5">
    <source>
        <dbReference type="Proteomes" id="UP000294829"/>
    </source>
</evidence>
<accession>A0A4R5W355</accession>
<dbReference type="NCBIfam" id="TIGR00229">
    <property type="entry name" value="sensory_box"/>
    <property type="match status" value="1"/>
</dbReference>
<name>A0A4R5W355_9BURK</name>
<dbReference type="PROSITE" id="PS50887">
    <property type="entry name" value="GGDEF"/>
    <property type="match status" value="1"/>
</dbReference>
<dbReference type="Gene3D" id="3.30.450.20">
    <property type="entry name" value="PAS domain"/>
    <property type="match status" value="1"/>
</dbReference>
<feature type="transmembrane region" description="Helical" evidence="1">
    <location>
        <begin position="39"/>
        <end position="57"/>
    </location>
</feature>
<dbReference type="RefSeq" id="WP_133327359.1">
    <property type="nucleotide sequence ID" value="NZ_SMYL01000003.1"/>
</dbReference>
<dbReference type="SUPFAM" id="SSF55785">
    <property type="entry name" value="PYP-like sensor domain (PAS domain)"/>
    <property type="match status" value="1"/>
</dbReference>
<dbReference type="Pfam" id="PF00990">
    <property type="entry name" value="GGDEF"/>
    <property type="match status" value="1"/>
</dbReference>
<dbReference type="InterPro" id="IPR035965">
    <property type="entry name" value="PAS-like_dom_sf"/>
</dbReference>
<dbReference type="NCBIfam" id="TIGR00254">
    <property type="entry name" value="GGDEF"/>
    <property type="match status" value="1"/>
</dbReference>
<dbReference type="PANTHER" id="PTHR44757:SF2">
    <property type="entry name" value="BIOFILM ARCHITECTURE MAINTENANCE PROTEIN MBAA"/>
    <property type="match status" value="1"/>
</dbReference>
<dbReference type="SMART" id="SM00052">
    <property type="entry name" value="EAL"/>
    <property type="match status" value="1"/>
</dbReference>
<feature type="transmembrane region" description="Helical" evidence="1">
    <location>
        <begin position="6"/>
        <end position="27"/>
    </location>
</feature>
<dbReference type="InterPro" id="IPR029787">
    <property type="entry name" value="Nucleotide_cyclase"/>
</dbReference>